<dbReference type="EMBL" id="ML208710">
    <property type="protein sequence ID" value="TFK60964.1"/>
    <property type="molecule type" value="Genomic_DNA"/>
</dbReference>
<keyword evidence="2" id="KW-1185">Reference proteome</keyword>
<evidence type="ECO:0000313" key="2">
    <source>
        <dbReference type="Proteomes" id="UP000308600"/>
    </source>
</evidence>
<organism evidence="1 2">
    <name type="scientific">Pluteus cervinus</name>
    <dbReference type="NCBI Taxonomy" id="181527"/>
    <lineage>
        <taxon>Eukaryota</taxon>
        <taxon>Fungi</taxon>
        <taxon>Dikarya</taxon>
        <taxon>Basidiomycota</taxon>
        <taxon>Agaricomycotina</taxon>
        <taxon>Agaricomycetes</taxon>
        <taxon>Agaricomycetidae</taxon>
        <taxon>Agaricales</taxon>
        <taxon>Pluteineae</taxon>
        <taxon>Pluteaceae</taxon>
        <taxon>Pluteus</taxon>
    </lineage>
</organism>
<name>A0ACD3A6N9_9AGAR</name>
<gene>
    <name evidence="1" type="ORF">BDN72DRAFT_904529</name>
</gene>
<sequence>MSDDITLYLTRAQARCLLVLIQAHSSEHVETDPVCDQLRASLASLASFPHRSNAYDPLASVLSPERWANPILRDLVQANAVSPTRRGDGMGIYANVADILGRSTTPPVSSPSPSQHSLMATSPDLPFSAAPVPIHSQVSPSTRLDARSDRDRHAGIPTHPPDHDNGGSRSTPDESPLSSLSSLEASPPAQISVHETLYHSDDDNPDSSPLSSPPASPVGSPPSRFTSRSSSPTLVGGSRGVSRASSVTMGGSRSSSVTLPKRVIAPLRKRRTVTQSGSLATAGAGSGSGGHGGHGGPRAINLGWVDPNCPRNGVGGQVEQPAPLLELNQLYPIAEGGHNEPQQEEEEEEEQAFWGNVGGGEERYEQYEEDHDEEDHHEEEEDRDEEDHHEESEAEGEAQHDKPTQASSGTGENWDALPGSDVASPSVAETQVLSRQSCAWISNIATLCRQILSKDSSLSDPQIALDGFNVMFEPLSPLLEEARHMTGLNKLAFECYILENSQAGSLFQYFIRAIIFRLALHNESIVKAMSFNKIYETMVIEGGPAMVKLGVKTLERLGLEGSRYCLLMGGGTVYLLALLARISSKSELSRLDNIEAGRIATLLKAPHPRSAQGKLIINDIIPAIAFLREMYKFSLPSMMILPIRWHFSCPPIIDCRNVFLSDLLLDSLGYNNFIKGRDSIAWRTCLLPLKDPIPASLLPFIEDLKNQQAYPVLSSFEPQGDSAMPLIHQSHIAPTPPPALVTFSSSFDPKHKKNTKTQFPRGSKPDVKEDRALWTEDRIGLVRANQVTVHTKEELQARLTHMYPRGYKEHLDENLNVVEGEWSKAYTRISQELIKQLGDFSITNKNGGLVCAVWSSMPRHIQTPLFNSTHAIFGHQFNYRDSERSRLLPFDTYHFSVYNRYAVRGKDYDPKADPSTLQRKGKKTKANTCTFIPRHSTEIRNNPIRYGLIQQSLAPVFTWIDRMVHQHLPEDWAELKSFVDSLPGNQTCPASPFAGFVINLNVATQVHRDWNDNSICVVLVISDPACEGGELVLEEPGLVLDLKCGDVIVFPSSQISHFNLHFKGWRASLVCHSDRHSVGWLEDFNGWVDHLLFRTQRGVKSVSPITGVSAAKKSKY</sequence>
<accession>A0ACD3A6N9</accession>
<protein>
    <submittedName>
        <fullName evidence="1">Uncharacterized protein</fullName>
    </submittedName>
</protein>
<dbReference type="Proteomes" id="UP000308600">
    <property type="component" value="Unassembled WGS sequence"/>
</dbReference>
<proteinExistence type="predicted"/>
<evidence type="ECO:0000313" key="1">
    <source>
        <dbReference type="EMBL" id="TFK60964.1"/>
    </source>
</evidence>
<reference evidence="1 2" key="1">
    <citation type="journal article" date="2019" name="Nat. Ecol. Evol.">
        <title>Megaphylogeny resolves global patterns of mushroom evolution.</title>
        <authorList>
            <person name="Varga T."/>
            <person name="Krizsan K."/>
            <person name="Foldi C."/>
            <person name="Dima B."/>
            <person name="Sanchez-Garcia M."/>
            <person name="Sanchez-Ramirez S."/>
            <person name="Szollosi G.J."/>
            <person name="Szarkandi J.G."/>
            <person name="Papp V."/>
            <person name="Albert L."/>
            <person name="Andreopoulos W."/>
            <person name="Angelini C."/>
            <person name="Antonin V."/>
            <person name="Barry K.W."/>
            <person name="Bougher N.L."/>
            <person name="Buchanan P."/>
            <person name="Buyck B."/>
            <person name="Bense V."/>
            <person name="Catcheside P."/>
            <person name="Chovatia M."/>
            <person name="Cooper J."/>
            <person name="Damon W."/>
            <person name="Desjardin D."/>
            <person name="Finy P."/>
            <person name="Geml J."/>
            <person name="Haridas S."/>
            <person name="Hughes K."/>
            <person name="Justo A."/>
            <person name="Karasinski D."/>
            <person name="Kautmanova I."/>
            <person name="Kiss B."/>
            <person name="Kocsube S."/>
            <person name="Kotiranta H."/>
            <person name="LaButti K.M."/>
            <person name="Lechner B.E."/>
            <person name="Liimatainen K."/>
            <person name="Lipzen A."/>
            <person name="Lukacs Z."/>
            <person name="Mihaltcheva S."/>
            <person name="Morgado L.N."/>
            <person name="Niskanen T."/>
            <person name="Noordeloos M.E."/>
            <person name="Ohm R.A."/>
            <person name="Ortiz-Santana B."/>
            <person name="Ovrebo C."/>
            <person name="Racz N."/>
            <person name="Riley R."/>
            <person name="Savchenko A."/>
            <person name="Shiryaev A."/>
            <person name="Soop K."/>
            <person name="Spirin V."/>
            <person name="Szebenyi C."/>
            <person name="Tomsovsky M."/>
            <person name="Tulloss R.E."/>
            <person name="Uehling J."/>
            <person name="Grigoriev I.V."/>
            <person name="Vagvolgyi C."/>
            <person name="Papp T."/>
            <person name="Martin F.M."/>
            <person name="Miettinen O."/>
            <person name="Hibbett D.S."/>
            <person name="Nagy L.G."/>
        </authorList>
    </citation>
    <scope>NUCLEOTIDE SEQUENCE [LARGE SCALE GENOMIC DNA]</scope>
    <source>
        <strain evidence="1 2">NL-1719</strain>
    </source>
</reference>